<name>A0ABQ3GH08_9MICC</name>
<evidence type="ECO:0000313" key="3">
    <source>
        <dbReference type="Proteomes" id="UP000642819"/>
    </source>
</evidence>
<accession>A0ABQ3GH08</accession>
<gene>
    <name evidence="2" type="ORF">GCM10008096_15720</name>
</gene>
<proteinExistence type="predicted"/>
<dbReference type="Proteomes" id="UP000642819">
    <property type="component" value="Unassembled WGS sequence"/>
</dbReference>
<comment type="caution">
    <text evidence="2">The sequence shown here is derived from an EMBL/GenBank/DDBJ whole genome shotgun (WGS) entry which is preliminary data.</text>
</comment>
<feature type="region of interest" description="Disordered" evidence="1">
    <location>
        <begin position="1"/>
        <end position="20"/>
    </location>
</feature>
<feature type="compositionally biased region" description="Low complexity" evidence="1">
    <location>
        <begin position="114"/>
        <end position="126"/>
    </location>
</feature>
<dbReference type="InterPro" id="IPR045436">
    <property type="entry name" value="DUF6507"/>
</dbReference>
<keyword evidence="3" id="KW-1185">Reference proteome</keyword>
<protein>
    <submittedName>
        <fullName evidence="2">Uncharacterized protein</fullName>
    </submittedName>
</protein>
<feature type="region of interest" description="Disordered" evidence="1">
    <location>
        <begin position="114"/>
        <end position="134"/>
    </location>
</feature>
<dbReference type="Pfam" id="PF20117">
    <property type="entry name" value="DUF6507"/>
    <property type="match status" value="1"/>
</dbReference>
<dbReference type="EMBL" id="BMXK01000006">
    <property type="protein sequence ID" value="GHD06124.1"/>
    <property type="molecule type" value="Genomic_DNA"/>
</dbReference>
<evidence type="ECO:0000256" key="1">
    <source>
        <dbReference type="SAM" id="MobiDB-lite"/>
    </source>
</evidence>
<sequence length="134" mass="14232">MPRASPARSGTHEAMTGGRRSLKFDIHHDAAQQTTRVAESNLAEIREHLAAVEARDRALRGGLSQSDAVRSALEELSNYVVAPTEQALRESVDAAIHWTRVALGEYAAGDQKMADNANRSAAQAASPHPPGAPG</sequence>
<dbReference type="RefSeq" id="WP_189349600.1">
    <property type="nucleotide sequence ID" value="NZ_BMXK01000006.1"/>
</dbReference>
<reference evidence="3" key="1">
    <citation type="journal article" date="2019" name="Int. J. Syst. Evol. Microbiol.">
        <title>The Global Catalogue of Microorganisms (GCM) 10K type strain sequencing project: providing services to taxonomists for standard genome sequencing and annotation.</title>
        <authorList>
            <consortium name="The Broad Institute Genomics Platform"/>
            <consortium name="The Broad Institute Genome Sequencing Center for Infectious Disease"/>
            <person name="Wu L."/>
            <person name="Ma J."/>
        </authorList>
    </citation>
    <scope>NUCLEOTIDE SEQUENCE [LARGE SCALE GENOMIC DNA]</scope>
    <source>
        <strain evidence="3">KCTC 19466</strain>
    </source>
</reference>
<organism evidence="2 3">
    <name type="scientific">Zhihengliuella salsuginis</name>
    <dbReference type="NCBI Taxonomy" id="578222"/>
    <lineage>
        <taxon>Bacteria</taxon>
        <taxon>Bacillati</taxon>
        <taxon>Actinomycetota</taxon>
        <taxon>Actinomycetes</taxon>
        <taxon>Micrococcales</taxon>
        <taxon>Micrococcaceae</taxon>
        <taxon>Zhihengliuella</taxon>
    </lineage>
</organism>
<evidence type="ECO:0000313" key="2">
    <source>
        <dbReference type="EMBL" id="GHD06124.1"/>
    </source>
</evidence>